<reference evidence="2 3" key="1">
    <citation type="submission" date="2017-03" db="EMBL/GenBank/DDBJ databases">
        <title>Draft Genome sequence of Marispirochaeta sp. strain JC444.</title>
        <authorList>
            <person name="Shivani Y."/>
            <person name="Subhash Y."/>
            <person name="Sasikala C."/>
            <person name="Ramana C."/>
        </authorList>
    </citation>
    <scope>NUCLEOTIDE SEQUENCE [LARGE SCALE GENOMIC DNA]</scope>
    <source>
        <strain evidence="2 3">JC444</strain>
    </source>
</reference>
<feature type="transmembrane region" description="Helical" evidence="1">
    <location>
        <begin position="6"/>
        <end position="27"/>
    </location>
</feature>
<dbReference type="InterPro" id="IPR013879">
    <property type="entry name" value="DUF1761"/>
</dbReference>
<dbReference type="Proteomes" id="UP000192343">
    <property type="component" value="Unassembled WGS sequence"/>
</dbReference>
<accession>A0A1Y1S2F2</accession>
<evidence type="ECO:0000313" key="2">
    <source>
        <dbReference type="EMBL" id="ORC37967.1"/>
    </source>
</evidence>
<protein>
    <recommendedName>
        <fullName evidence="4">DUF1761 domain-containing protein</fullName>
    </recommendedName>
</protein>
<keyword evidence="1" id="KW-1133">Transmembrane helix</keyword>
<dbReference type="RefSeq" id="WP_083048147.1">
    <property type="nucleotide sequence ID" value="NZ_MWQY01000002.1"/>
</dbReference>
<feature type="transmembrane region" description="Helical" evidence="1">
    <location>
        <begin position="81"/>
        <end position="101"/>
    </location>
</feature>
<sequence>MDQFELSLLGILLAVVYNLVIGSLWYSPMMFGNRWTVLVGHREDDLQGGMTPGIMLGALAVALVEALGFSLLKNFTGMDGFFGGLFLGLFIWLVFLVPPFFNRVLYEKAPRELYFINAGTNMVTFAGMAAIIGAV</sequence>
<keyword evidence="3" id="KW-1185">Reference proteome</keyword>
<dbReference type="EMBL" id="MWQY01000002">
    <property type="protein sequence ID" value="ORC37967.1"/>
    <property type="molecule type" value="Genomic_DNA"/>
</dbReference>
<name>A0A1Y1S2F2_9SPIO</name>
<gene>
    <name evidence="2" type="ORF">B4O97_02930</name>
</gene>
<feature type="transmembrane region" description="Helical" evidence="1">
    <location>
        <begin position="48"/>
        <end position="69"/>
    </location>
</feature>
<evidence type="ECO:0000313" key="3">
    <source>
        <dbReference type="Proteomes" id="UP000192343"/>
    </source>
</evidence>
<evidence type="ECO:0008006" key="4">
    <source>
        <dbReference type="Google" id="ProtNLM"/>
    </source>
</evidence>
<organism evidence="2 3">
    <name type="scientific">Marispirochaeta aestuarii</name>
    <dbReference type="NCBI Taxonomy" id="1963862"/>
    <lineage>
        <taxon>Bacteria</taxon>
        <taxon>Pseudomonadati</taxon>
        <taxon>Spirochaetota</taxon>
        <taxon>Spirochaetia</taxon>
        <taxon>Spirochaetales</taxon>
        <taxon>Spirochaetaceae</taxon>
        <taxon>Marispirochaeta</taxon>
    </lineage>
</organism>
<dbReference type="Pfam" id="PF08570">
    <property type="entry name" value="DUF1761"/>
    <property type="match status" value="1"/>
</dbReference>
<keyword evidence="1" id="KW-0812">Transmembrane</keyword>
<dbReference type="OrthoDB" id="333057at2"/>
<keyword evidence="1" id="KW-0472">Membrane</keyword>
<proteinExistence type="predicted"/>
<comment type="caution">
    <text evidence="2">The sequence shown here is derived from an EMBL/GenBank/DDBJ whole genome shotgun (WGS) entry which is preliminary data.</text>
</comment>
<feature type="transmembrane region" description="Helical" evidence="1">
    <location>
        <begin position="113"/>
        <end position="134"/>
    </location>
</feature>
<dbReference type="AlphaFoldDB" id="A0A1Y1S2F2"/>
<evidence type="ECO:0000256" key="1">
    <source>
        <dbReference type="SAM" id="Phobius"/>
    </source>
</evidence>